<comment type="subcellular location">
    <subcellularLocation>
        <location evidence="1 13">Cell membrane</location>
        <topology evidence="1 13">Multi-pass membrane protein</topology>
    </subcellularLocation>
</comment>
<comment type="function">
    <text evidence="13">F(1)F(0) ATP synthase produces ATP from ADP in the presence of a proton or sodium gradient. F-type ATPases consist of two structural domains, F(1) containing the extramembraneous catalytic core and F(0) containing the membrane proton channel, linked together by a central stalk and a peripheral stalk. During catalysis, ATP synthesis in the catalytic domain of F(1) is coupled via a rotary mechanism of the central stalk subunits to proton translocation.</text>
</comment>
<evidence type="ECO:0000256" key="7">
    <source>
        <dbReference type="ARBA" id="ARBA00022781"/>
    </source>
</evidence>
<dbReference type="SUPFAM" id="SSF81333">
    <property type="entry name" value="F1F0 ATP synthase subunit C"/>
    <property type="match status" value="1"/>
</dbReference>
<keyword evidence="10 13" id="KW-0446">Lipid-binding</keyword>
<dbReference type="EMBL" id="LCDO01000001">
    <property type="protein sequence ID" value="KKS57508.1"/>
    <property type="molecule type" value="Genomic_DNA"/>
</dbReference>
<keyword evidence="4 13" id="KW-1003">Cell membrane</keyword>
<dbReference type="Proteomes" id="UP000034837">
    <property type="component" value="Unassembled WGS sequence"/>
</dbReference>
<feature type="site" description="Reversibly protonated during proton transport" evidence="13">
    <location>
        <position position="59"/>
    </location>
</feature>
<dbReference type="GO" id="GO:0008289">
    <property type="term" value="F:lipid binding"/>
    <property type="evidence" value="ECO:0007669"/>
    <property type="project" value="UniProtKB-KW"/>
</dbReference>
<evidence type="ECO:0000256" key="1">
    <source>
        <dbReference type="ARBA" id="ARBA00004651"/>
    </source>
</evidence>
<comment type="function">
    <text evidence="13">Key component of the F(0) channel; it plays a direct role in translocation across the membrane. A homomeric c-ring of between 10-14 subunits forms the central stalk rotor element with the F(1) delta and epsilon subunits.</text>
</comment>
<sequence length="73" mass="7487">MDHESVVALAKAFTMGIGTIAPALGIGKLVAKAMEAIGRNPEASGKIFVPMLLGAAFAEAIAIYALVVVFTLK</sequence>
<dbReference type="PROSITE" id="PS00605">
    <property type="entry name" value="ATPASE_C"/>
    <property type="match status" value="1"/>
</dbReference>
<evidence type="ECO:0000256" key="5">
    <source>
        <dbReference type="ARBA" id="ARBA00022547"/>
    </source>
</evidence>
<dbReference type="PANTHER" id="PTHR10031">
    <property type="entry name" value="ATP SYNTHASE LIPID-BINDING PROTEIN, MITOCHONDRIAL"/>
    <property type="match status" value="1"/>
</dbReference>
<dbReference type="InterPro" id="IPR020537">
    <property type="entry name" value="ATP_synth_F0_csu_DDCD_BS"/>
</dbReference>
<keyword evidence="12 13" id="KW-0066">ATP synthesis</keyword>
<comment type="similarity">
    <text evidence="2 13">Belongs to the ATPase C chain family.</text>
</comment>
<dbReference type="Pfam" id="PF00137">
    <property type="entry name" value="ATP-synt_C"/>
    <property type="match status" value="1"/>
</dbReference>
<comment type="caution">
    <text evidence="15">The sequence shown here is derived from an EMBL/GenBank/DDBJ whole genome shotgun (WGS) entry which is preliminary data.</text>
</comment>
<dbReference type="PRINTS" id="PR00124">
    <property type="entry name" value="ATPASEC"/>
</dbReference>
<evidence type="ECO:0000256" key="6">
    <source>
        <dbReference type="ARBA" id="ARBA00022692"/>
    </source>
</evidence>
<gene>
    <name evidence="13" type="primary">atpE</name>
    <name evidence="15" type="ORF">UV20_C0001G0148</name>
</gene>
<dbReference type="GO" id="GO:0005886">
    <property type="term" value="C:plasma membrane"/>
    <property type="evidence" value="ECO:0007669"/>
    <property type="project" value="UniProtKB-SubCell"/>
</dbReference>
<keyword evidence="3 13" id="KW-0813">Transport</keyword>
<protein>
    <recommendedName>
        <fullName evidence="13">ATP synthase subunit c</fullName>
    </recommendedName>
    <alternativeName>
        <fullName evidence="13">ATP synthase F(0) sector subunit c</fullName>
    </alternativeName>
    <alternativeName>
        <fullName evidence="13">F-type ATPase subunit c</fullName>
        <shortName evidence="13">F-ATPase subunit c</shortName>
    </alternativeName>
    <alternativeName>
        <fullName evidence="13">Lipid-binding protein</fullName>
    </alternativeName>
</protein>
<dbReference type="PANTHER" id="PTHR10031:SF0">
    <property type="entry name" value="ATPASE PROTEIN 9"/>
    <property type="match status" value="1"/>
</dbReference>
<dbReference type="InterPro" id="IPR038662">
    <property type="entry name" value="ATP_synth_F0_csu_sf"/>
</dbReference>
<evidence type="ECO:0000256" key="10">
    <source>
        <dbReference type="ARBA" id="ARBA00023121"/>
    </source>
</evidence>
<keyword evidence="8 13" id="KW-1133">Transmembrane helix</keyword>
<evidence type="ECO:0000256" key="3">
    <source>
        <dbReference type="ARBA" id="ARBA00022448"/>
    </source>
</evidence>
<feature type="domain" description="V-ATPase proteolipid subunit C-like" evidence="14">
    <location>
        <begin position="12"/>
        <end position="71"/>
    </location>
</feature>
<keyword evidence="9 13" id="KW-0406">Ion transport</keyword>
<dbReference type="InterPro" id="IPR002379">
    <property type="entry name" value="ATPase_proteolipid_c-like_dom"/>
</dbReference>
<evidence type="ECO:0000313" key="16">
    <source>
        <dbReference type="Proteomes" id="UP000034837"/>
    </source>
</evidence>
<evidence type="ECO:0000313" key="15">
    <source>
        <dbReference type="EMBL" id="KKS57508.1"/>
    </source>
</evidence>
<proteinExistence type="inferred from homology"/>
<evidence type="ECO:0000256" key="8">
    <source>
        <dbReference type="ARBA" id="ARBA00022989"/>
    </source>
</evidence>
<dbReference type="InterPro" id="IPR000454">
    <property type="entry name" value="ATP_synth_F0_csu"/>
</dbReference>
<keyword evidence="5 13" id="KW-0138">CF(0)</keyword>
<dbReference type="InterPro" id="IPR035921">
    <property type="entry name" value="F/V-ATP_Csub_sf"/>
</dbReference>
<accession>A0A0G1D615</accession>
<evidence type="ECO:0000256" key="9">
    <source>
        <dbReference type="ARBA" id="ARBA00023065"/>
    </source>
</evidence>
<evidence type="ECO:0000259" key="14">
    <source>
        <dbReference type="Pfam" id="PF00137"/>
    </source>
</evidence>
<keyword evidence="7 13" id="KW-0375">Hydrogen ion transport</keyword>
<dbReference type="Gene3D" id="1.20.20.10">
    <property type="entry name" value="F1F0 ATP synthase subunit C"/>
    <property type="match status" value="1"/>
</dbReference>
<keyword evidence="6 13" id="KW-0812">Transmembrane</keyword>
<evidence type="ECO:0000256" key="13">
    <source>
        <dbReference type="HAMAP-Rule" id="MF_01396"/>
    </source>
</evidence>
<evidence type="ECO:0000256" key="11">
    <source>
        <dbReference type="ARBA" id="ARBA00023136"/>
    </source>
</evidence>
<dbReference type="CDD" id="cd18121">
    <property type="entry name" value="ATP-synt_Fo_c"/>
    <property type="match status" value="1"/>
</dbReference>
<evidence type="ECO:0000256" key="2">
    <source>
        <dbReference type="ARBA" id="ARBA00006704"/>
    </source>
</evidence>
<dbReference type="GO" id="GO:0046933">
    <property type="term" value="F:proton-transporting ATP synthase activity, rotational mechanism"/>
    <property type="evidence" value="ECO:0007669"/>
    <property type="project" value="UniProtKB-UniRule"/>
</dbReference>
<reference evidence="15 16" key="1">
    <citation type="journal article" date="2015" name="Nature">
        <title>rRNA introns, odd ribosomes, and small enigmatic genomes across a large radiation of phyla.</title>
        <authorList>
            <person name="Brown C.T."/>
            <person name="Hug L.A."/>
            <person name="Thomas B.C."/>
            <person name="Sharon I."/>
            <person name="Castelle C.J."/>
            <person name="Singh A."/>
            <person name="Wilkins M.J."/>
            <person name="Williams K.H."/>
            <person name="Banfield J.F."/>
        </authorList>
    </citation>
    <scope>NUCLEOTIDE SEQUENCE [LARGE SCALE GENOMIC DNA]</scope>
</reference>
<keyword evidence="11 13" id="KW-0472">Membrane</keyword>
<dbReference type="HAMAP" id="MF_01396">
    <property type="entry name" value="ATP_synth_c_bact"/>
    <property type="match status" value="1"/>
</dbReference>
<evidence type="ECO:0000256" key="12">
    <source>
        <dbReference type="ARBA" id="ARBA00023310"/>
    </source>
</evidence>
<dbReference type="GO" id="GO:0045259">
    <property type="term" value="C:proton-transporting ATP synthase complex"/>
    <property type="evidence" value="ECO:0007669"/>
    <property type="project" value="UniProtKB-KW"/>
</dbReference>
<dbReference type="GO" id="GO:0033177">
    <property type="term" value="C:proton-transporting two-sector ATPase complex, proton-transporting domain"/>
    <property type="evidence" value="ECO:0007669"/>
    <property type="project" value="InterPro"/>
</dbReference>
<evidence type="ECO:0000256" key="4">
    <source>
        <dbReference type="ARBA" id="ARBA00022475"/>
    </source>
</evidence>
<organism evidence="15 16">
    <name type="scientific">Candidatus Magasanikbacteria bacterium GW2011_GWA2_42_32</name>
    <dbReference type="NCBI Taxonomy" id="1619039"/>
    <lineage>
        <taxon>Bacteria</taxon>
        <taxon>Candidatus Magasanikiibacteriota</taxon>
    </lineage>
</organism>
<dbReference type="AlphaFoldDB" id="A0A0G1D615"/>
<name>A0A0G1D615_9BACT</name>
<dbReference type="FunFam" id="1.20.20.10:FF:000002">
    <property type="entry name" value="ATP synthase subunit c"/>
    <property type="match status" value="1"/>
</dbReference>